<dbReference type="PANTHER" id="PTHR21310:SF58">
    <property type="entry name" value="AMINOGLYCOSIDE PHOSPHOTRANSFERASE DOMAIN-CONTAINING PROTEIN"/>
    <property type="match status" value="1"/>
</dbReference>
<dbReference type="Pfam" id="PF01636">
    <property type="entry name" value="APH"/>
    <property type="match status" value="1"/>
</dbReference>
<dbReference type="Proteomes" id="UP000749309">
    <property type="component" value="Unassembled WGS sequence"/>
</dbReference>
<dbReference type="InterPro" id="IPR002575">
    <property type="entry name" value="Aminoglycoside_PTrfase"/>
</dbReference>
<dbReference type="PANTHER" id="PTHR21310">
    <property type="entry name" value="AMINOGLYCOSIDE PHOSPHOTRANSFERASE-RELATED-RELATED"/>
    <property type="match status" value="1"/>
</dbReference>
<evidence type="ECO:0000259" key="1">
    <source>
        <dbReference type="Pfam" id="PF01636"/>
    </source>
</evidence>
<dbReference type="Gene3D" id="3.90.1200.10">
    <property type="match status" value="1"/>
</dbReference>
<dbReference type="InterPro" id="IPR051678">
    <property type="entry name" value="AGP_Transferase"/>
</dbReference>
<accession>A0A9P5CVY3</accession>
<dbReference type="InterPro" id="IPR011009">
    <property type="entry name" value="Kinase-like_dom_sf"/>
</dbReference>
<feature type="domain" description="Aminoglycoside phosphotransferase" evidence="1">
    <location>
        <begin position="42"/>
        <end position="228"/>
    </location>
</feature>
<gene>
    <name evidence="2" type="ORF">GY632_2843</name>
</gene>
<evidence type="ECO:0000313" key="3">
    <source>
        <dbReference type="Proteomes" id="UP000749309"/>
    </source>
</evidence>
<reference evidence="2" key="1">
    <citation type="submission" date="2020-03" db="EMBL/GenBank/DDBJ databases">
        <title>Whole Genome Sequence of Trichophyton interdigitale from India.</title>
        <authorList>
            <person name="Kumar P."/>
        </authorList>
    </citation>
    <scope>NUCLEOTIDE SEQUENCE</scope>
    <source>
        <strain evidence="2">UCMS-IGIB-CI14</strain>
    </source>
</reference>
<organism evidence="2 3">
    <name type="scientific">Trichophyton interdigitale</name>
    <dbReference type="NCBI Taxonomy" id="101480"/>
    <lineage>
        <taxon>Eukaryota</taxon>
        <taxon>Fungi</taxon>
        <taxon>Dikarya</taxon>
        <taxon>Ascomycota</taxon>
        <taxon>Pezizomycotina</taxon>
        <taxon>Eurotiomycetes</taxon>
        <taxon>Eurotiomycetidae</taxon>
        <taxon>Onygenales</taxon>
        <taxon>Arthrodermataceae</taxon>
        <taxon>Trichophyton</taxon>
    </lineage>
</organism>
<dbReference type="EMBL" id="JAAQVJ010000072">
    <property type="protein sequence ID" value="KAF3896364.1"/>
    <property type="molecule type" value="Genomic_DNA"/>
</dbReference>
<protein>
    <submittedName>
        <fullName evidence="2">Phosphotransferase enzyme family protein</fullName>
    </submittedName>
</protein>
<name>A0A9P5CVY3_9EURO</name>
<dbReference type="AlphaFoldDB" id="A0A9P5CVY3"/>
<sequence length="279" mass="31743">MSVPTSEEDLRSATWIVGERGKSAGVYVTASGILVKYGHHIRSQRERQTLDFVHEKRPQVPIPQVFGSWKGEDGIEYLAMSKMPGTMLSTAWAAMETGEKESVLRDLRAILDQFRGLRAPAGALIGSIDGGPAADCRARHTEFGGPFRTESEFNEWLVSLIHPESTQFHSSFYVETIRSCLKCNHQLRFTHGDLGFHNILVENGRITAIIDFEFAGWYPEYWEYLKMIQFSRDSLFRCFARLCWSDGAGNQVTYDENFAIDQMLDSQARHGDRVIKRPR</sequence>
<dbReference type="SUPFAM" id="SSF56112">
    <property type="entry name" value="Protein kinase-like (PK-like)"/>
    <property type="match status" value="1"/>
</dbReference>
<comment type="caution">
    <text evidence="2">The sequence shown here is derived from an EMBL/GenBank/DDBJ whole genome shotgun (WGS) entry which is preliminary data.</text>
</comment>
<evidence type="ECO:0000313" key="2">
    <source>
        <dbReference type="EMBL" id="KAF3896364.1"/>
    </source>
</evidence>
<dbReference type="CDD" id="cd05120">
    <property type="entry name" value="APH_ChoK_like"/>
    <property type="match status" value="1"/>
</dbReference>
<proteinExistence type="predicted"/>